<dbReference type="Proteomes" id="UP001209681">
    <property type="component" value="Unassembled WGS sequence"/>
</dbReference>
<comment type="caution">
    <text evidence="16">The sequence shown here is derived from an EMBL/GenBank/DDBJ whole genome shotgun (WGS) entry which is preliminary data.</text>
</comment>
<evidence type="ECO:0000256" key="1">
    <source>
        <dbReference type="ARBA" id="ARBA00004752"/>
    </source>
</evidence>
<keyword evidence="5" id="KW-0645">Protease</keyword>
<evidence type="ECO:0000256" key="12">
    <source>
        <dbReference type="SAM" id="Phobius"/>
    </source>
</evidence>
<dbReference type="InterPro" id="IPR009647">
    <property type="entry name" value="PBP_C"/>
</dbReference>
<dbReference type="Pfam" id="PF06832">
    <property type="entry name" value="BiPBP_C"/>
    <property type="match status" value="1"/>
</dbReference>
<comment type="similarity">
    <text evidence="3">In the N-terminal section; belongs to the glycosyltransferase 51 family.</text>
</comment>
<dbReference type="EC" id="2.4.99.28" evidence="10"/>
<evidence type="ECO:0000256" key="6">
    <source>
        <dbReference type="ARBA" id="ARBA00022676"/>
    </source>
</evidence>
<dbReference type="InterPro" id="IPR001460">
    <property type="entry name" value="PCN-bd_Tpept"/>
</dbReference>
<dbReference type="InterPro" id="IPR050396">
    <property type="entry name" value="Glycosyltr_51/Transpeptidase"/>
</dbReference>
<keyword evidence="12" id="KW-1133">Transmembrane helix</keyword>
<dbReference type="RefSeq" id="WP_265423738.1">
    <property type="nucleotide sequence ID" value="NZ_JAPFPW010000002.1"/>
</dbReference>
<evidence type="ECO:0000259" key="14">
    <source>
        <dbReference type="Pfam" id="PF00912"/>
    </source>
</evidence>
<dbReference type="Pfam" id="PF00912">
    <property type="entry name" value="Transgly"/>
    <property type="match status" value="1"/>
</dbReference>
<dbReference type="SUPFAM" id="SSF53955">
    <property type="entry name" value="Lysozyme-like"/>
    <property type="match status" value="1"/>
</dbReference>
<evidence type="ECO:0000313" key="16">
    <source>
        <dbReference type="EMBL" id="MCW7752877.1"/>
    </source>
</evidence>
<evidence type="ECO:0000256" key="3">
    <source>
        <dbReference type="ARBA" id="ARBA00007739"/>
    </source>
</evidence>
<name>A0ABT3N5Y9_9BACT</name>
<gene>
    <name evidence="16" type="ORF">OOT00_02645</name>
</gene>
<evidence type="ECO:0000313" key="17">
    <source>
        <dbReference type="Proteomes" id="UP001209681"/>
    </source>
</evidence>
<keyword evidence="12" id="KW-0812">Transmembrane</keyword>
<evidence type="ECO:0000256" key="5">
    <source>
        <dbReference type="ARBA" id="ARBA00022670"/>
    </source>
</evidence>
<dbReference type="InterPro" id="IPR023346">
    <property type="entry name" value="Lysozyme-like_dom_sf"/>
</dbReference>
<dbReference type="PANTHER" id="PTHR32282:SF15">
    <property type="entry name" value="PENICILLIN-BINDING PROTEIN 1C"/>
    <property type="match status" value="1"/>
</dbReference>
<comment type="pathway">
    <text evidence="1">Cell wall biogenesis; peptidoglycan biosynthesis.</text>
</comment>
<evidence type="ECO:0000256" key="9">
    <source>
        <dbReference type="ARBA" id="ARBA00023268"/>
    </source>
</evidence>
<organism evidence="16 17">
    <name type="scientific">Desulfobotulus pelophilus</name>
    <dbReference type="NCBI Taxonomy" id="2823377"/>
    <lineage>
        <taxon>Bacteria</taxon>
        <taxon>Pseudomonadati</taxon>
        <taxon>Thermodesulfobacteriota</taxon>
        <taxon>Desulfobacteria</taxon>
        <taxon>Desulfobacterales</taxon>
        <taxon>Desulfobacteraceae</taxon>
        <taxon>Desulfobotulus</taxon>
    </lineage>
</organism>
<keyword evidence="17" id="KW-1185">Reference proteome</keyword>
<dbReference type="InterPro" id="IPR036950">
    <property type="entry name" value="PBP_transglycosylase"/>
</dbReference>
<evidence type="ECO:0000256" key="7">
    <source>
        <dbReference type="ARBA" id="ARBA00022679"/>
    </source>
</evidence>
<dbReference type="Pfam" id="PF00905">
    <property type="entry name" value="Transpeptidase"/>
    <property type="match status" value="1"/>
</dbReference>
<sequence length="749" mass="83875">MRRYKTKTALLWIIPALTLLLFSLWLYRGLSPLPSELLPAVPVERVRLLDRYGTPITFAREDHLNTQDIAELHTIPLLLRQAIIMAEDKRFFLHNGTDWKAVGHALLQNIRAGGNVRGASSITEQVIRILNPRPRTFGSRMLESIDAYRLEKHFSKADILAFYLNQVPYPDRCRGVVQAADRLFDRDLSTLDTTEILILAVLPRAPQALHPAHHPERLMQRVETLARRMVQTEILRQEAAERTRLTPELRRKTLPVHAPFFVRYVRESLPSPSTTLPIRTSLDGPLQKKIQGLLDARTAQLAMHNLTNGAVLVLEHRTGRIRAWAVAGNGQDKRDGGKINAPLIPRQPGSALKPFAYAMALERGWTAATPIADTPISTPVGRGSHDYQNYSRNAYGIMPLRDALANSLNLAAIRTVRHVGVESYLATLRACGLHSLTRTAGFYGDGLVLGNGEVSLLELTRAYAILARDGRKLPLHVLNTPPELIQPGETIFQRDTSRLIALILSDPEARRYEFGPLMAFPVQTAIKTGTSSDHRDAWAFGFDHQHTVGIWMGNLDRSPMHNLAGASGPVPLLRSVFRELNRNQDTKALPLPQDLVLRDVCIRQNPHGLCTAFRSEWMPRDAQPASEGENAETSIHLQSPMDGLLLTMDPRIAPENQKLPLRVSEPQQKALYRWYINGVLFKEGNTPEVLWPLQAGTHEIRVRIDLEDGRTLSCMASIQVTQGQRTMELTRQIPDVNGVVELTGMEAQP</sequence>
<feature type="transmembrane region" description="Helical" evidence="12">
    <location>
        <begin position="9"/>
        <end position="27"/>
    </location>
</feature>
<dbReference type="EMBL" id="JAPFPW010000002">
    <property type="protein sequence ID" value="MCW7752877.1"/>
    <property type="molecule type" value="Genomic_DNA"/>
</dbReference>
<keyword evidence="6" id="KW-0328">Glycosyltransferase</keyword>
<evidence type="ECO:0000259" key="15">
    <source>
        <dbReference type="Pfam" id="PF06832"/>
    </source>
</evidence>
<reference evidence="16 17" key="1">
    <citation type="submission" date="2022-11" db="EMBL/GenBank/DDBJ databases">
        <title>Desulfobotulus tamanensis H1 sp. nov. - anaerobic, alkaliphilic, sulphate reducing bacterium isolated from terrestrial mud volcano.</title>
        <authorList>
            <person name="Frolova A."/>
            <person name="Merkel A.Y."/>
            <person name="Slobodkin A.I."/>
        </authorList>
    </citation>
    <scope>NUCLEOTIDE SEQUENCE [LARGE SCALE GENOMIC DNA]</scope>
    <source>
        <strain evidence="16 17">H1</strain>
    </source>
</reference>
<dbReference type="PANTHER" id="PTHR32282">
    <property type="entry name" value="BINDING PROTEIN TRANSPEPTIDASE, PUTATIVE-RELATED"/>
    <property type="match status" value="1"/>
</dbReference>
<evidence type="ECO:0000259" key="13">
    <source>
        <dbReference type="Pfam" id="PF00905"/>
    </source>
</evidence>
<dbReference type="InterPro" id="IPR012338">
    <property type="entry name" value="Beta-lactam/transpept-like"/>
</dbReference>
<comment type="catalytic activity">
    <reaction evidence="11">
        <text>[GlcNAc-(1-&gt;4)-Mur2Ac(oyl-L-Ala-gamma-D-Glu-L-Lys-D-Ala-D-Ala)](n)-di-trans,octa-cis-undecaprenyl diphosphate + beta-D-GlcNAc-(1-&gt;4)-Mur2Ac(oyl-L-Ala-gamma-D-Glu-L-Lys-D-Ala-D-Ala)-di-trans,octa-cis-undecaprenyl diphosphate = [GlcNAc-(1-&gt;4)-Mur2Ac(oyl-L-Ala-gamma-D-Glu-L-Lys-D-Ala-D-Ala)](n+1)-di-trans,octa-cis-undecaprenyl diphosphate + di-trans,octa-cis-undecaprenyl diphosphate + H(+)</text>
        <dbReference type="Rhea" id="RHEA:23708"/>
        <dbReference type="Rhea" id="RHEA-COMP:9602"/>
        <dbReference type="Rhea" id="RHEA-COMP:9603"/>
        <dbReference type="ChEBI" id="CHEBI:15378"/>
        <dbReference type="ChEBI" id="CHEBI:58405"/>
        <dbReference type="ChEBI" id="CHEBI:60033"/>
        <dbReference type="ChEBI" id="CHEBI:78435"/>
        <dbReference type="EC" id="2.4.99.28"/>
    </reaction>
</comment>
<keyword evidence="4" id="KW-0121">Carboxypeptidase</keyword>
<proteinExistence type="inferred from homology"/>
<feature type="domain" description="Glycosyl transferase family 51" evidence="14">
    <location>
        <begin position="64"/>
        <end position="229"/>
    </location>
</feature>
<dbReference type="InterPro" id="IPR001264">
    <property type="entry name" value="Glyco_trans_51"/>
</dbReference>
<evidence type="ECO:0000256" key="8">
    <source>
        <dbReference type="ARBA" id="ARBA00022801"/>
    </source>
</evidence>
<keyword evidence="8" id="KW-0378">Hydrolase</keyword>
<accession>A0ABT3N5Y9</accession>
<evidence type="ECO:0000256" key="10">
    <source>
        <dbReference type="ARBA" id="ARBA00044770"/>
    </source>
</evidence>
<evidence type="ECO:0000256" key="4">
    <source>
        <dbReference type="ARBA" id="ARBA00022645"/>
    </source>
</evidence>
<feature type="domain" description="Penicillin-binding protein transpeptidase" evidence="13">
    <location>
        <begin position="309"/>
        <end position="532"/>
    </location>
</feature>
<dbReference type="Gene3D" id="3.40.710.10">
    <property type="entry name" value="DD-peptidase/beta-lactamase superfamily"/>
    <property type="match status" value="1"/>
</dbReference>
<keyword evidence="7" id="KW-0808">Transferase</keyword>
<keyword evidence="9" id="KW-0511">Multifunctional enzyme</keyword>
<evidence type="ECO:0000256" key="2">
    <source>
        <dbReference type="ARBA" id="ARBA00007090"/>
    </source>
</evidence>
<keyword evidence="12" id="KW-0472">Membrane</keyword>
<dbReference type="Gene3D" id="1.10.3810.10">
    <property type="entry name" value="Biosynthetic peptidoglycan transglycosylase-like"/>
    <property type="match status" value="1"/>
</dbReference>
<comment type="similarity">
    <text evidence="2">In the C-terminal section; belongs to the transpeptidase family.</text>
</comment>
<dbReference type="SUPFAM" id="SSF56601">
    <property type="entry name" value="beta-lactamase/transpeptidase-like"/>
    <property type="match status" value="1"/>
</dbReference>
<feature type="domain" description="Penicillin-binding C-terminal" evidence="15">
    <location>
        <begin position="629"/>
        <end position="705"/>
    </location>
</feature>
<protein>
    <recommendedName>
        <fullName evidence="10">peptidoglycan glycosyltransferase</fullName>
        <ecNumber evidence="10">2.4.99.28</ecNumber>
    </recommendedName>
</protein>
<evidence type="ECO:0000256" key="11">
    <source>
        <dbReference type="ARBA" id="ARBA00049902"/>
    </source>
</evidence>